<evidence type="ECO:0000256" key="1">
    <source>
        <dbReference type="ARBA" id="ARBA00022737"/>
    </source>
</evidence>
<evidence type="ECO:0000256" key="3">
    <source>
        <dbReference type="PROSITE-ProRule" id="PRU00023"/>
    </source>
</evidence>
<feature type="region of interest" description="Disordered" evidence="4">
    <location>
        <begin position="266"/>
        <end position="317"/>
    </location>
</feature>
<dbReference type="InterPro" id="IPR002110">
    <property type="entry name" value="Ankyrin_rpt"/>
</dbReference>
<feature type="domain" description="Single-strand DNA deaminase toxin A-like C-terminal" evidence="5">
    <location>
        <begin position="690"/>
        <end position="749"/>
    </location>
</feature>
<dbReference type="EMBL" id="KQ030608">
    <property type="protein sequence ID" value="KJZ70766.1"/>
    <property type="molecule type" value="Genomic_DNA"/>
</dbReference>
<dbReference type="Gene3D" id="1.25.40.20">
    <property type="entry name" value="Ankyrin repeat-containing domain"/>
    <property type="match status" value="1"/>
</dbReference>
<feature type="compositionally biased region" description="Low complexity" evidence="4">
    <location>
        <begin position="166"/>
        <end position="177"/>
    </location>
</feature>
<sequence length="829" mass="91523">MAPASGSHADSNALRQGLPGGARQDDSFPVAEQLGQSTPLTETLDAADTEGAQLVEASSLPGSTRTAEYAPVSITEAAAKIARDQTAAHDAKLAVFRVFSESFEQAAKQFMSGPDNSIAKQVATRFLNFWKQSLSELEEPMKPTYSSALASGKTPKGQLAVTASAPQRTQQTTTRLPGRPPVTPPKEDLRVFVRLDADAPARNHERYAIRTHIAARVGIDLRRIPAAFPVNTGWAIQASDAATGDMLVQRQEDCAVDLEATAVEISQKWHSGHHPSSPSSRPAPTEEHCHPNDDTQATPSQWHPRQQRPPDSTGARHREGQLVLARRLSICQRCHSHGPGRLPPTGQTRVAHCGRSSYQLFYPFEDHPHAQYSYRVDKTRGLFVTVGVALPSDDEDEESEAAEDGNEVRKGDDDENDAEEPEESGSGSRSSEAETGDSDHDQLQKLEHQVERLAIGDKETPEAPSSDKIWEELMGNASHQQKLLDSHCILNDLHGVAALLETYKDDPFVSYKNKVGDNCITLAAVEGHDKMIQFLHSKGGDLNNADSRGQTPLMMAALWGRLKAVDYLLDHGANPCAMDLKGYSAYFYSRPLRRMRRLRDEFGNYQESNEAEINRRFIAVRLQAYEPATASDGAASSGTSNEVKVGHFITKTTDFGTQISFYEQRVAYDVPDGYKTVARLDRGSLFSVMSAASGWRTDFATEHILDNRLWRNRVLELCQLIGYALPEHARDQAGWPGSYLASHAEKKLVAFYIYQHVILPSALLEDVAIDQRGEWVEQDLRLQHLEVLCPRIPTVPASIRASRPICEDCELFISRVGTVFSTSFVVEHC</sequence>
<dbReference type="PROSITE" id="PS50297">
    <property type="entry name" value="ANK_REP_REGION"/>
    <property type="match status" value="1"/>
</dbReference>
<dbReference type="PANTHER" id="PTHR24198:SF165">
    <property type="entry name" value="ANKYRIN REPEAT-CONTAINING PROTEIN-RELATED"/>
    <property type="match status" value="1"/>
</dbReference>
<dbReference type="PANTHER" id="PTHR24198">
    <property type="entry name" value="ANKYRIN REPEAT AND PROTEIN KINASE DOMAIN-CONTAINING PROTEIN"/>
    <property type="match status" value="1"/>
</dbReference>
<name>A0A0F7ZGE8_9HYPO</name>
<accession>A0A0F7ZGE8</accession>
<feature type="region of interest" description="Disordered" evidence="4">
    <location>
        <begin position="162"/>
        <end position="186"/>
    </location>
</feature>
<dbReference type="PROSITE" id="PS50088">
    <property type="entry name" value="ANK_REPEAT"/>
    <property type="match status" value="2"/>
</dbReference>
<dbReference type="Proteomes" id="UP000054481">
    <property type="component" value="Unassembled WGS sequence"/>
</dbReference>
<feature type="region of interest" description="Disordered" evidence="4">
    <location>
        <begin position="390"/>
        <end position="441"/>
    </location>
</feature>
<protein>
    <recommendedName>
        <fullName evidence="5">Single-strand DNA deaminase toxin A-like C-terminal domain-containing protein</fullName>
    </recommendedName>
</protein>
<gene>
    <name evidence="6" type="ORF">HIM_09850</name>
</gene>
<dbReference type="OrthoDB" id="341259at2759"/>
<evidence type="ECO:0000256" key="2">
    <source>
        <dbReference type="ARBA" id="ARBA00023043"/>
    </source>
</evidence>
<dbReference type="SMART" id="SM00248">
    <property type="entry name" value="ANK"/>
    <property type="match status" value="2"/>
</dbReference>
<feature type="compositionally biased region" description="Basic and acidic residues" evidence="4">
    <location>
        <begin position="284"/>
        <end position="293"/>
    </location>
</feature>
<proteinExistence type="predicted"/>
<dbReference type="SUPFAM" id="SSF48403">
    <property type="entry name" value="Ankyrin repeat"/>
    <property type="match status" value="1"/>
</dbReference>
<evidence type="ECO:0000259" key="5">
    <source>
        <dbReference type="Pfam" id="PF24120"/>
    </source>
</evidence>
<feature type="repeat" description="ANK" evidence="3">
    <location>
        <begin position="515"/>
        <end position="547"/>
    </location>
</feature>
<keyword evidence="2 3" id="KW-0040">ANK repeat</keyword>
<dbReference type="AlphaFoldDB" id="A0A0F7ZGE8"/>
<feature type="repeat" description="ANK" evidence="3">
    <location>
        <begin position="548"/>
        <end position="580"/>
    </location>
</feature>
<keyword evidence="7" id="KW-1185">Reference proteome</keyword>
<dbReference type="Pfam" id="PF24120">
    <property type="entry name" value="SsdA_C"/>
    <property type="match status" value="1"/>
</dbReference>
<evidence type="ECO:0000313" key="6">
    <source>
        <dbReference type="EMBL" id="KJZ70766.1"/>
    </source>
</evidence>
<keyword evidence="1" id="KW-0677">Repeat</keyword>
<dbReference type="Pfam" id="PF12796">
    <property type="entry name" value="Ank_2"/>
    <property type="match status" value="1"/>
</dbReference>
<feature type="compositionally biased region" description="Acidic residues" evidence="4">
    <location>
        <begin position="413"/>
        <end position="423"/>
    </location>
</feature>
<feature type="compositionally biased region" description="Polar residues" evidence="4">
    <location>
        <begin position="294"/>
        <end position="304"/>
    </location>
</feature>
<organism evidence="6 7">
    <name type="scientific">Hirsutella minnesotensis 3608</name>
    <dbReference type="NCBI Taxonomy" id="1043627"/>
    <lineage>
        <taxon>Eukaryota</taxon>
        <taxon>Fungi</taxon>
        <taxon>Dikarya</taxon>
        <taxon>Ascomycota</taxon>
        <taxon>Pezizomycotina</taxon>
        <taxon>Sordariomycetes</taxon>
        <taxon>Hypocreomycetidae</taxon>
        <taxon>Hypocreales</taxon>
        <taxon>Ophiocordycipitaceae</taxon>
        <taxon>Hirsutella</taxon>
    </lineage>
</organism>
<dbReference type="InterPro" id="IPR036770">
    <property type="entry name" value="Ankyrin_rpt-contain_sf"/>
</dbReference>
<evidence type="ECO:0000256" key="4">
    <source>
        <dbReference type="SAM" id="MobiDB-lite"/>
    </source>
</evidence>
<dbReference type="InterPro" id="IPR057517">
    <property type="entry name" value="SsdA-like_C"/>
</dbReference>
<evidence type="ECO:0000313" key="7">
    <source>
        <dbReference type="Proteomes" id="UP000054481"/>
    </source>
</evidence>
<feature type="region of interest" description="Disordered" evidence="4">
    <location>
        <begin position="1"/>
        <end position="41"/>
    </location>
</feature>
<feature type="compositionally biased region" description="Acidic residues" evidence="4">
    <location>
        <begin position="392"/>
        <end position="405"/>
    </location>
</feature>
<reference evidence="6 7" key="1">
    <citation type="journal article" date="2014" name="Genome Biol. Evol.">
        <title>Comparative genomics and transcriptomics analyses reveal divergent lifestyle features of nematode endoparasitic fungus Hirsutella minnesotensis.</title>
        <authorList>
            <person name="Lai Y."/>
            <person name="Liu K."/>
            <person name="Zhang X."/>
            <person name="Zhang X."/>
            <person name="Li K."/>
            <person name="Wang N."/>
            <person name="Shu C."/>
            <person name="Wu Y."/>
            <person name="Wang C."/>
            <person name="Bushley K.E."/>
            <person name="Xiang M."/>
            <person name="Liu X."/>
        </authorList>
    </citation>
    <scope>NUCLEOTIDE SEQUENCE [LARGE SCALE GENOMIC DNA]</scope>
    <source>
        <strain evidence="6 7">3608</strain>
    </source>
</reference>